<evidence type="ECO:0000256" key="2">
    <source>
        <dbReference type="ARBA" id="ARBA00022517"/>
    </source>
</evidence>
<keyword evidence="6 12" id="KW-0378">Hydrolase</keyword>
<dbReference type="AlphaFoldDB" id="A0A645A106"/>
<dbReference type="CDD" id="cd01854">
    <property type="entry name" value="YjeQ_EngC"/>
    <property type="match status" value="1"/>
</dbReference>
<protein>
    <submittedName>
        <fullName evidence="12">Small ribosomal subunit biogenesis GTPase RsgA</fullName>
        <ecNumber evidence="12">3.6.1.-</ecNumber>
    </submittedName>
</protein>
<keyword evidence="3" id="KW-0479">Metal-binding</keyword>
<dbReference type="GO" id="GO:0019843">
    <property type="term" value="F:rRNA binding"/>
    <property type="evidence" value="ECO:0007669"/>
    <property type="project" value="UniProtKB-KW"/>
</dbReference>
<dbReference type="EC" id="3.6.1.-" evidence="12"/>
<sequence>MGNDNEMQVVAANIDIVFICMSLNNDYNLSRLERYLSVAYNSLAMPAVVLTKSDLCANLPAVLAEISNVALGADVIVTSSFDQASCDELLSYLKPGVTASFIGSSGVGKSTLINRLAGKELLSTSGLRNDDKGRHTTTRRELFALPTGGVVIDTPGMRELGAESSDLSKSFADIDELTAHCRFRDCTHTNEPGCAVLNAIETGELDERRFKNYLKLKREAKYEGLSSRQLESEKLNIMFKDIGGMKNMKNFIKEKNKRR</sequence>
<keyword evidence="9" id="KW-0342">GTP-binding</keyword>
<dbReference type="GO" id="GO:0003924">
    <property type="term" value="F:GTPase activity"/>
    <property type="evidence" value="ECO:0007669"/>
    <property type="project" value="InterPro"/>
</dbReference>
<evidence type="ECO:0000256" key="6">
    <source>
        <dbReference type="ARBA" id="ARBA00022801"/>
    </source>
</evidence>
<name>A0A645A106_9ZZZZ</name>
<dbReference type="Gene3D" id="3.40.50.300">
    <property type="entry name" value="P-loop containing nucleotide triphosphate hydrolases"/>
    <property type="match status" value="1"/>
</dbReference>
<dbReference type="InterPro" id="IPR030378">
    <property type="entry name" value="G_CP_dom"/>
</dbReference>
<feature type="domain" description="EngC GTPase" evidence="10">
    <location>
        <begin position="12"/>
        <end position="158"/>
    </location>
</feature>
<evidence type="ECO:0000256" key="4">
    <source>
        <dbReference type="ARBA" id="ARBA00022730"/>
    </source>
</evidence>
<evidence type="ECO:0000259" key="11">
    <source>
        <dbReference type="PROSITE" id="PS51721"/>
    </source>
</evidence>
<accession>A0A645A106</accession>
<dbReference type="PROSITE" id="PS51721">
    <property type="entry name" value="G_CP"/>
    <property type="match status" value="1"/>
</dbReference>
<dbReference type="GO" id="GO:0042254">
    <property type="term" value="P:ribosome biogenesis"/>
    <property type="evidence" value="ECO:0007669"/>
    <property type="project" value="UniProtKB-KW"/>
</dbReference>
<dbReference type="PANTHER" id="PTHR32120:SF10">
    <property type="entry name" value="SMALL RIBOSOMAL SUBUNIT BIOGENESIS GTPASE RSGA"/>
    <property type="match status" value="1"/>
</dbReference>
<organism evidence="12">
    <name type="scientific">bioreactor metagenome</name>
    <dbReference type="NCBI Taxonomy" id="1076179"/>
    <lineage>
        <taxon>unclassified sequences</taxon>
        <taxon>metagenomes</taxon>
        <taxon>ecological metagenomes</taxon>
    </lineage>
</organism>
<gene>
    <name evidence="12" type="primary">rsgA_36</name>
    <name evidence="12" type="ORF">SDC9_93576</name>
</gene>
<comment type="caution">
    <text evidence="12">The sequence shown here is derived from an EMBL/GenBank/DDBJ whole genome shotgun (WGS) entry which is preliminary data.</text>
</comment>
<dbReference type="SUPFAM" id="SSF52540">
    <property type="entry name" value="P-loop containing nucleoside triphosphate hydrolases"/>
    <property type="match status" value="1"/>
</dbReference>
<evidence type="ECO:0000256" key="7">
    <source>
        <dbReference type="ARBA" id="ARBA00022833"/>
    </source>
</evidence>
<dbReference type="PANTHER" id="PTHR32120">
    <property type="entry name" value="SMALL RIBOSOMAL SUBUNIT BIOGENESIS GTPASE RSGA"/>
    <property type="match status" value="1"/>
</dbReference>
<evidence type="ECO:0000256" key="3">
    <source>
        <dbReference type="ARBA" id="ARBA00022723"/>
    </source>
</evidence>
<evidence type="ECO:0000313" key="12">
    <source>
        <dbReference type="EMBL" id="MPM46869.1"/>
    </source>
</evidence>
<evidence type="ECO:0000256" key="5">
    <source>
        <dbReference type="ARBA" id="ARBA00022741"/>
    </source>
</evidence>
<dbReference type="InterPro" id="IPR010914">
    <property type="entry name" value="RsgA_GTPase_dom"/>
</dbReference>
<dbReference type="NCBIfam" id="TIGR00157">
    <property type="entry name" value="ribosome small subunit-dependent GTPase A"/>
    <property type="match status" value="1"/>
</dbReference>
<reference evidence="12" key="1">
    <citation type="submission" date="2019-08" db="EMBL/GenBank/DDBJ databases">
        <authorList>
            <person name="Kucharzyk K."/>
            <person name="Murdoch R.W."/>
            <person name="Higgins S."/>
            <person name="Loffler F."/>
        </authorList>
    </citation>
    <scope>NUCLEOTIDE SEQUENCE</scope>
</reference>
<feature type="domain" description="CP-type G" evidence="11">
    <location>
        <begin position="4"/>
        <end position="160"/>
    </location>
</feature>
<keyword evidence="8" id="KW-0694">RNA-binding</keyword>
<dbReference type="GO" id="GO:0005525">
    <property type="term" value="F:GTP binding"/>
    <property type="evidence" value="ECO:0007669"/>
    <property type="project" value="UniProtKB-KW"/>
</dbReference>
<proteinExistence type="predicted"/>
<dbReference type="InterPro" id="IPR004881">
    <property type="entry name" value="Ribosome_biogen_GTPase_RsgA"/>
</dbReference>
<dbReference type="PROSITE" id="PS50936">
    <property type="entry name" value="ENGC_GTPASE"/>
    <property type="match status" value="1"/>
</dbReference>
<keyword evidence="5" id="KW-0547">Nucleotide-binding</keyword>
<dbReference type="InterPro" id="IPR027417">
    <property type="entry name" value="P-loop_NTPase"/>
</dbReference>
<dbReference type="Gene3D" id="1.10.40.50">
    <property type="entry name" value="Probable gtpase engc, domain 3"/>
    <property type="match status" value="1"/>
</dbReference>
<keyword evidence="2" id="KW-0690">Ribosome biogenesis</keyword>
<keyword evidence="7" id="KW-0862">Zinc</keyword>
<evidence type="ECO:0000256" key="8">
    <source>
        <dbReference type="ARBA" id="ARBA00022884"/>
    </source>
</evidence>
<dbReference type="Pfam" id="PF03193">
    <property type="entry name" value="RsgA_GTPase"/>
    <property type="match status" value="1"/>
</dbReference>
<dbReference type="EMBL" id="VSSQ01011452">
    <property type="protein sequence ID" value="MPM46869.1"/>
    <property type="molecule type" value="Genomic_DNA"/>
</dbReference>
<dbReference type="GO" id="GO:0046872">
    <property type="term" value="F:metal ion binding"/>
    <property type="evidence" value="ECO:0007669"/>
    <property type="project" value="UniProtKB-KW"/>
</dbReference>
<keyword evidence="1" id="KW-0963">Cytoplasm</keyword>
<keyword evidence="4" id="KW-0699">rRNA-binding</keyword>
<evidence type="ECO:0000259" key="10">
    <source>
        <dbReference type="PROSITE" id="PS50936"/>
    </source>
</evidence>
<evidence type="ECO:0000256" key="9">
    <source>
        <dbReference type="ARBA" id="ARBA00023134"/>
    </source>
</evidence>
<evidence type="ECO:0000256" key="1">
    <source>
        <dbReference type="ARBA" id="ARBA00022490"/>
    </source>
</evidence>